<dbReference type="OrthoDB" id="268763at2759"/>
<comment type="caution">
    <text evidence="5">The sequence shown here is derived from an EMBL/GenBank/DDBJ whole genome shotgun (WGS) entry which is preliminary data.</text>
</comment>
<dbReference type="Gene3D" id="1.10.10.10">
    <property type="entry name" value="Winged helix-like DNA-binding domain superfamily/Winged helix DNA-binding domain"/>
    <property type="match status" value="1"/>
</dbReference>
<protein>
    <submittedName>
        <fullName evidence="5">26S proteasome regulatory subunit N5</fullName>
    </submittedName>
</protein>
<evidence type="ECO:0000313" key="6">
    <source>
        <dbReference type="Proteomes" id="UP000199727"/>
    </source>
</evidence>
<dbReference type="InterPro" id="IPR054559">
    <property type="entry name" value="PSMD12-CSN4-like_N"/>
</dbReference>
<feature type="domain" description="PCI" evidence="4">
    <location>
        <begin position="327"/>
        <end position="519"/>
    </location>
</feature>
<dbReference type="Pfam" id="PF22241">
    <property type="entry name" value="PSMD12-CSN4_N"/>
    <property type="match status" value="1"/>
</dbReference>
<dbReference type="Pfam" id="PF18098">
    <property type="entry name" value="RPN5_C"/>
    <property type="match status" value="1"/>
</dbReference>
<evidence type="ECO:0000313" key="5">
    <source>
        <dbReference type="EMBL" id="OXG21950.1"/>
    </source>
</evidence>
<dbReference type="SUPFAM" id="SSF46785">
    <property type="entry name" value="Winged helix' DNA-binding domain"/>
    <property type="match status" value="1"/>
</dbReference>
<accession>A0A854QE55</accession>
<dbReference type="SMART" id="SM00088">
    <property type="entry name" value="PINT"/>
    <property type="match status" value="1"/>
</dbReference>
<dbReference type="InterPro" id="IPR040896">
    <property type="entry name" value="RPN5_C"/>
</dbReference>
<evidence type="ECO:0000256" key="3">
    <source>
        <dbReference type="SAM" id="MobiDB-lite"/>
    </source>
</evidence>
<evidence type="ECO:0000259" key="4">
    <source>
        <dbReference type="PROSITE" id="PS50250"/>
    </source>
</evidence>
<organism evidence="5 6">
    <name type="scientific">Cryptococcus neoformans Tu259-1</name>
    <dbReference type="NCBI Taxonomy" id="1230072"/>
    <lineage>
        <taxon>Eukaryota</taxon>
        <taxon>Fungi</taxon>
        <taxon>Dikarya</taxon>
        <taxon>Basidiomycota</taxon>
        <taxon>Agaricomycotina</taxon>
        <taxon>Tremellomycetes</taxon>
        <taxon>Tremellales</taxon>
        <taxon>Cryptococcaceae</taxon>
        <taxon>Cryptococcus</taxon>
        <taxon>Cryptococcus neoformans species complex</taxon>
    </lineage>
</organism>
<evidence type="ECO:0000256" key="2">
    <source>
        <dbReference type="ARBA" id="ARBA00022942"/>
    </source>
</evidence>
<evidence type="ECO:0000256" key="1">
    <source>
        <dbReference type="ARBA" id="ARBA00006397"/>
    </source>
</evidence>
<feature type="region of interest" description="Disordered" evidence="3">
    <location>
        <begin position="210"/>
        <end position="238"/>
    </location>
</feature>
<dbReference type="Pfam" id="PF01399">
    <property type="entry name" value="PCI"/>
    <property type="match status" value="1"/>
</dbReference>
<comment type="similarity">
    <text evidence="1">Belongs to the proteasome subunit p55 family.</text>
</comment>
<dbReference type="PANTHER" id="PTHR10855">
    <property type="entry name" value="26S PROTEASOME NON-ATPASE REGULATORY SUBUNIT 12/COP9 SIGNALOSOME COMPLEX SUBUNIT 4"/>
    <property type="match status" value="1"/>
</dbReference>
<dbReference type="GO" id="GO:0005737">
    <property type="term" value="C:cytoplasm"/>
    <property type="evidence" value="ECO:0007669"/>
    <property type="project" value="TreeGrafter"/>
</dbReference>
<proteinExistence type="inferred from homology"/>
<reference evidence="5 6" key="1">
    <citation type="submission" date="2017-06" db="EMBL/GenBank/DDBJ databases">
        <title>Global population genomics of the pathogenic fungus Cryptococcus neoformans var. grubii.</title>
        <authorList>
            <person name="Cuomo C."/>
            <person name="Litvintseva A."/>
            <person name="Chen Y."/>
            <person name="Young S."/>
            <person name="Zeng Q."/>
            <person name="Chapman S."/>
            <person name="Gujja S."/>
            <person name="Saif S."/>
            <person name="Birren B."/>
        </authorList>
    </citation>
    <scope>NUCLEOTIDE SEQUENCE [LARGE SCALE GENOMIC DNA]</scope>
    <source>
        <strain evidence="5 6">Tu259-1</strain>
    </source>
</reference>
<name>A0A854QE55_CRYNE</name>
<dbReference type="PROSITE" id="PS50250">
    <property type="entry name" value="PCI"/>
    <property type="match status" value="1"/>
</dbReference>
<dbReference type="GO" id="GO:0005634">
    <property type="term" value="C:nucleus"/>
    <property type="evidence" value="ECO:0007669"/>
    <property type="project" value="UniProtKB-ARBA"/>
</dbReference>
<dbReference type="InterPro" id="IPR040134">
    <property type="entry name" value="PSMD12/CSN4"/>
</dbReference>
<sequence>MCCRDFGTIFRWRIVMTLSRLRSRWNASVDTQGSHLQSYFLLPDELAFNMSLNTRKQERDFTAEVKALQPEAEQLAKNGKLEEAIEKITVLEKQTRNASDMSSTSTLLVLMAHLCWEANNLDQLNNQLTLMSKKHGQLKEPVVRMVDEAMVWLPALKEQKEQGNFRSGKDRWLELVKTLRDITEGKIFLELQRARLTVMLSAYHEALAEAAPQEAPPIPETSPSIKPEDKEKSKAEPVTAKEHLDVAADLMSDLQVETYSSMDKREKTEFILDQMRLESMRGNWVRVRVGSRKINRVYLKEKGTQDIKLRYYDLMVQLALQDDEYLEACQAYQEVWDTEEVKNDSAKELSVIENIMVYVVLASYNNEQSDMLHKLYANTALQKAPLHFDLLKCFVTKELMRWSGIEGIYGPTLRQSPIFAPGSTLGKKIGVTEKSQKDAEKFDNPGDARWDQLHKRIIEHNLRVIASYYTRITMQRLTELLDLPLLTTERTLCKLVTDKSIYARIDRPAGIVDFRKKRNVNDVLNAWSGDVSKMLDLVEKTSHLVSKEYAMHEAVKGKKIAA</sequence>
<keyword evidence="2 5" id="KW-0647">Proteasome</keyword>
<dbReference type="PANTHER" id="PTHR10855:SF1">
    <property type="entry name" value="26S PROTEASOME NON-ATPASE REGULATORY SUBUNIT 12"/>
    <property type="match status" value="1"/>
</dbReference>
<dbReference type="AlphaFoldDB" id="A0A854QE55"/>
<feature type="compositionally biased region" description="Basic and acidic residues" evidence="3">
    <location>
        <begin position="226"/>
        <end position="238"/>
    </location>
</feature>
<dbReference type="FunFam" id="1.10.10.10:FF:000070">
    <property type="entry name" value="26S proteasome non-ATPase regulatory subunit 12"/>
    <property type="match status" value="1"/>
</dbReference>
<dbReference type="InterPro" id="IPR000717">
    <property type="entry name" value="PCI_dom"/>
</dbReference>
<dbReference type="Proteomes" id="UP000199727">
    <property type="component" value="Unassembled WGS sequence"/>
</dbReference>
<dbReference type="InterPro" id="IPR036390">
    <property type="entry name" value="WH_DNA-bd_sf"/>
</dbReference>
<gene>
    <name evidence="5" type="ORF">C361_03377</name>
</gene>
<dbReference type="GO" id="GO:0008541">
    <property type="term" value="C:proteasome regulatory particle, lid subcomplex"/>
    <property type="evidence" value="ECO:0007669"/>
    <property type="project" value="TreeGrafter"/>
</dbReference>
<dbReference type="InterPro" id="IPR036388">
    <property type="entry name" value="WH-like_DNA-bd_sf"/>
</dbReference>
<dbReference type="EMBL" id="AMKT01000041">
    <property type="protein sequence ID" value="OXG21950.1"/>
    <property type="molecule type" value="Genomic_DNA"/>
</dbReference>